<dbReference type="Proteomes" id="UP001217178">
    <property type="component" value="Unassembled WGS sequence"/>
</dbReference>
<accession>A0ABT5LG78</accession>
<gene>
    <name evidence="1" type="ORF">PSI23_05625</name>
</gene>
<name>A0ABT5LG78_9GAMM</name>
<evidence type="ECO:0000313" key="2">
    <source>
        <dbReference type="Proteomes" id="UP001217178"/>
    </source>
</evidence>
<proteinExistence type="predicted"/>
<reference evidence="1 2" key="1">
    <citation type="submission" date="2023-02" db="EMBL/GenBank/DDBJ databases">
        <title>Entomopathogenic bacteria.</title>
        <authorList>
            <person name="Machado R.A."/>
        </authorList>
    </citation>
    <scope>NUCLEOTIDE SEQUENCE [LARGE SCALE GENOMIC DNA]</scope>
    <source>
        <strain evidence="1 2">XENO-10</strain>
    </source>
</reference>
<sequence length="358" mass="41624">MSDIRFYDKNNKWHGISQLKIKLRRNSLNNEILIFANGRNMAVVDVYFQLKNAQGNIITDISEELLDDLTENVFLIDYNTGEKLIRNAQEKSDFKWSYRNMPNEFTATPSFTVPNPSTLIEASSVNPIQGLKRFTFYVYCSANEVNQVKQIGALVQAPDRKYSTAYGESYNDCVQLKAICEIIYTKSSLEIERKLIFNNLGDQSIRKKLGGNWLQYNTYVSLNVKDNYGKRYVAKLQSDDMPDVGAYQLYHNDFGYNSYYIHFLWPLGEKKWISVGNTTWIELPINFELGIMIRQKPNAICFTVLYVSSSSFPKLQDTWGDIEIFIYDQYGNRGRFLLRHNNKNEIEKGNIHIEDIKE</sequence>
<dbReference type="RefSeq" id="WP_273554166.1">
    <property type="nucleotide sequence ID" value="NZ_JAQRFI010000009.1"/>
</dbReference>
<organism evidence="1 2">
    <name type="scientific">Xenorhabdus yunnanensis</name>
    <dbReference type="NCBI Taxonomy" id="3025878"/>
    <lineage>
        <taxon>Bacteria</taxon>
        <taxon>Pseudomonadati</taxon>
        <taxon>Pseudomonadota</taxon>
        <taxon>Gammaproteobacteria</taxon>
        <taxon>Enterobacterales</taxon>
        <taxon>Morganellaceae</taxon>
        <taxon>Xenorhabdus</taxon>
    </lineage>
</organism>
<dbReference type="EMBL" id="JAQRFI010000009">
    <property type="protein sequence ID" value="MDC9588810.1"/>
    <property type="molecule type" value="Genomic_DNA"/>
</dbReference>
<protein>
    <submittedName>
        <fullName evidence="1">Uncharacterized protein</fullName>
    </submittedName>
</protein>
<keyword evidence="2" id="KW-1185">Reference proteome</keyword>
<evidence type="ECO:0000313" key="1">
    <source>
        <dbReference type="EMBL" id="MDC9588810.1"/>
    </source>
</evidence>
<comment type="caution">
    <text evidence="1">The sequence shown here is derived from an EMBL/GenBank/DDBJ whole genome shotgun (WGS) entry which is preliminary data.</text>
</comment>